<protein>
    <submittedName>
        <fullName evidence="1">Uncharacterized protein</fullName>
    </submittedName>
</protein>
<dbReference type="Proteomes" id="UP000000547">
    <property type="component" value="Chromosome"/>
</dbReference>
<evidence type="ECO:0000313" key="1">
    <source>
        <dbReference type="EMBL" id="AAZ24019.1"/>
    </source>
</evidence>
<dbReference type="EMBL" id="CP000083">
    <property type="protein sequence ID" value="AAZ24019.1"/>
    <property type="molecule type" value="Genomic_DNA"/>
</dbReference>
<reference evidence="1" key="1">
    <citation type="journal article" date="2005" name="Proc. Natl. Acad. Sci. U.S.A.">
        <title>The psychrophilic lifestyle as revealed by the genome sequence of Colwellia psychrerythraea 34H through genomic and proteomic analyses.</title>
        <authorList>
            <person name="Methe B.A."/>
            <person name="Nelson K.E."/>
            <person name="Deming J.W."/>
            <person name="Momen B."/>
            <person name="Melamud E."/>
            <person name="Zhang X."/>
            <person name="Moult J."/>
            <person name="Madupu R."/>
            <person name="Nelson W.C."/>
            <person name="Dodson R.J."/>
            <person name="Brinkac L.M."/>
            <person name="Daugherty S.C."/>
            <person name="Durkin A.S."/>
            <person name="DeBoy R.T."/>
            <person name="Kolonay J.F."/>
            <person name="Sullivan S.A."/>
            <person name="Zhou L."/>
            <person name="Davidsen T.M."/>
            <person name="Wu M."/>
            <person name="Huston A.L."/>
            <person name="Lewis M."/>
            <person name="Weaver B."/>
            <person name="Weidman J.F."/>
            <person name="Khouri H."/>
            <person name="Utterback T.R."/>
            <person name="Feldblyum T.V."/>
            <person name="Fraser C.M."/>
        </authorList>
    </citation>
    <scope>NUCLEOTIDE SEQUENCE [LARGE SCALE GENOMIC DNA]</scope>
    <source>
        <strain evidence="1">34H</strain>
    </source>
</reference>
<organism evidence="1 2">
    <name type="scientific">Colwellia psychrerythraea (strain 34H / ATCC BAA-681)</name>
    <name type="common">Vibrio psychroerythus</name>
    <dbReference type="NCBI Taxonomy" id="167879"/>
    <lineage>
        <taxon>Bacteria</taxon>
        <taxon>Pseudomonadati</taxon>
        <taxon>Pseudomonadota</taxon>
        <taxon>Gammaproteobacteria</taxon>
        <taxon>Alteromonadales</taxon>
        <taxon>Colwelliaceae</taxon>
        <taxon>Colwellia</taxon>
    </lineage>
</organism>
<evidence type="ECO:0000313" key="2">
    <source>
        <dbReference type="Proteomes" id="UP000000547"/>
    </source>
</evidence>
<accession>Q48A05</accession>
<dbReference type="KEGG" id="cps:CPS_0351"/>
<proteinExistence type="predicted"/>
<dbReference type="HOGENOM" id="CLU_3381344_0_0_6"/>
<name>Q48A05_COLP3</name>
<gene>
    <name evidence="1" type="ordered locus">CPS_0351</name>
</gene>
<sequence length="33" mass="3833">MPKVSLKKPVAYATGFLRSRDQSTYDQYLKVKL</sequence>
<dbReference type="AlphaFoldDB" id="Q48A05"/>